<dbReference type="AlphaFoldDB" id="A0A010R4H4"/>
<keyword evidence="3" id="KW-1185">Reference proteome</keyword>
<gene>
    <name evidence="2" type="ORF">CFIO01_00777</name>
</gene>
<evidence type="ECO:0000256" key="1">
    <source>
        <dbReference type="SAM" id="MobiDB-lite"/>
    </source>
</evidence>
<dbReference type="Proteomes" id="UP000020467">
    <property type="component" value="Unassembled WGS sequence"/>
</dbReference>
<feature type="region of interest" description="Disordered" evidence="1">
    <location>
        <begin position="450"/>
        <end position="473"/>
    </location>
</feature>
<organism evidence="2 3">
    <name type="scientific">Colletotrichum fioriniae PJ7</name>
    <dbReference type="NCBI Taxonomy" id="1445577"/>
    <lineage>
        <taxon>Eukaryota</taxon>
        <taxon>Fungi</taxon>
        <taxon>Dikarya</taxon>
        <taxon>Ascomycota</taxon>
        <taxon>Pezizomycotina</taxon>
        <taxon>Sordariomycetes</taxon>
        <taxon>Hypocreomycetidae</taxon>
        <taxon>Glomerellales</taxon>
        <taxon>Glomerellaceae</taxon>
        <taxon>Colletotrichum</taxon>
        <taxon>Colletotrichum acutatum species complex</taxon>
    </lineage>
</organism>
<dbReference type="EMBL" id="JARH01000224">
    <property type="protein sequence ID" value="EXF83635.1"/>
    <property type="molecule type" value="Genomic_DNA"/>
</dbReference>
<name>A0A010R4H4_9PEZI</name>
<proteinExistence type="predicted"/>
<evidence type="ECO:0000313" key="3">
    <source>
        <dbReference type="Proteomes" id="UP000020467"/>
    </source>
</evidence>
<comment type="caution">
    <text evidence="2">The sequence shown here is derived from an EMBL/GenBank/DDBJ whole genome shotgun (WGS) entry which is preliminary data.</text>
</comment>
<protein>
    <submittedName>
        <fullName evidence="2">Uncharacterized protein</fullName>
    </submittedName>
</protein>
<accession>A0A010R4H4</accession>
<evidence type="ECO:0000313" key="2">
    <source>
        <dbReference type="EMBL" id="EXF83635.1"/>
    </source>
</evidence>
<sequence>MVYLQHLAHSRCLQLPTNFITNTKEYITNNQLASSRPPTVQRPSWALPPPRPLHLLAFGSAAHLLPLSNHRVWSITSHLIPLFSPARVCGLPHLVTRFAAHWRIIQPWNCCSLARRVPAVGPVTSTQFHTLKPPAATLVTFVPLHQTPFPFLLLRVRIALSIGRYLLPGAQGSFFRSEVLKQSSYFSTIIDQVACRLLDDADIVVHRNTSVARGHDIDGGNWLKTISFRCQQASTSSSSPPRSLFLTSAQFQIPSISLLALRSQPLSSACPGVCDQDPPFVPPSTTQSRHSSIAAPRQLRHSCAIATDICAAAVQRLRHGPTSNAGPNCRSDVVGEKRPNSRVRPLALPFHVPIGSWRAIRRNANLLSRQPVGSPLRYSVSPRKKEHSTALPPHAAISSRVGPKLQKPGPGLFSRNSSSLIPSKRIHSHDSTALLPLQFSSRCRAVPRDSSPYYSVTKDVGCPSRAHPPLQLR</sequence>
<dbReference type="KEGG" id="cfj:CFIO01_00777"/>
<dbReference type="OrthoDB" id="10595847at2759"/>
<reference evidence="2 3" key="1">
    <citation type="submission" date="2014-02" db="EMBL/GenBank/DDBJ databases">
        <title>The genome sequence of Colletotrichum fioriniae PJ7.</title>
        <authorList>
            <person name="Baroncelli R."/>
            <person name="Thon M.R."/>
        </authorList>
    </citation>
    <scope>NUCLEOTIDE SEQUENCE [LARGE SCALE GENOMIC DNA]</scope>
    <source>
        <strain evidence="2 3">PJ7</strain>
    </source>
</reference>
<feature type="region of interest" description="Disordered" evidence="1">
    <location>
        <begin position="372"/>
        <end position="420"/>
    </location>
</feature>
<dbReference type="HOGENOM" id="CLU_577464_0_0_1"/>